<dbReference type="PANTHER" id="PTHR34585:SF22">
    <property type="entry name" value="HELIX-TURN-HELIX DOMAIN-CONTAINING PROTEIN"/>
    <property type="match status" value="1"/>
</dbReference>
<dbReference type="Proteomes" id="UP000095766">
    <property type="component" value="Unassembled WGS sequence"/>
</dbReference>
<protein>
    <submittedName>
        <fullName evidence="2">DNA binding domain-containing protein</fullName>
    </submittedName>
</protein>
<feature type="domain" description="Helix-turn-helix" evidence="1">
    <location>
        <begin position="44"/>
        <end position="91"/>
    </location>
</feature>
<name>A0A174S2C8_BACUN</name>
<organism evidence="2 3">
    <name type="scientific">Bacteroides uniformis</name>
    <dbReference type="NCBI Taxonomy" id="820"/>
    <lineage>
        <taxon>Bacteria</taxon>
        <taxon>Pseudomonadati</taxon>
        <taxon>Bacteroidota</taxon>
        <taxon>Bacteroidia</taxon>
        <taxon>Bacteroidales</taxon>
        <taxon>Bacteroidaceae</taxon>
        <taxon>Bacteroides</taxon>
    </lineage>
</organism>
<evidence type="ECO:0000313" key="3">
    <source>
        <dbReference type="Proteomes" id="UP000095766"/>
    </source>
</evidence>
<dbReference type="AlphaFoldDB" id="A0A174S2C8"/>
<evidence type="ECO:0000259" key="1">
    <source>
        <dbReference type="Pfam" id="PF12728"/>
    </source>
</evidence>
<dbReference type="InterPro" id="IPR009061">
    <property type="entry name" value="DNA-bd_dom_put_sf"/>
</dbReference>
<proteinExistence type="predicted"/>
<dbReference type="EMBL" id="CZAO01000012">
    <property type="protein sequence ID" value="CUP91882.1"/>
    <property type="molecule type" value="Genomic_DNA"/>
</dbReference>
<dbReference type="InterPro" id="IPR041657">
    <property type="entry name" value="HTH_17"/>
</dbReference>
<dbReference type="SUPFAM" id="SSF46955">
    <property type="entry name" value="Putative DNA-binding domain"/>
    <property type="match status" value="1"/>
</dbReference>
<dbReference type="PANTHER" id="PTHR34585">
    <property type="match status" value="1"/>
</dbReference>
<dbReference type="RefSeq" id="WP_057253642.1">
    <property type="nucleotide sequence ID" value="NZ_CZAO01000012.1"/>
</dbReference>
<evidence type="ECO:0000313" key="2">
    <source>
        <dbReference type="EMBL" id="CUP91882.1"/>
    </source>
</evidence>
<sequence length="97" mass="11602">MNQIITKEHQLVANFYLELENMSRQLESIMKNQKTLLNGECFITDTELSSRLKLTKRTLQEYRNNGKIPYYQIGGRILYRESDIEKLLSDNRREAFR</sequence>
<reference evidence="2 3" key="1">
    <citation type="submission" date="2015-09" db="EMBL/GenBank/DDBJ databases">
        <authorList>
            <consortium name="Pathogen Informatics"/>
        </authorList>
    </citation>
    <scope>NUCLEOTIDE SEQUENCE [LARGE SCALE GENOMIC DNA]</scope>
    <source>
        <strain evidence="2 3">2789STDY5834898</strain>
    </source>
</reference>
<accession>A0A174S2C8</accession>
<dbReference type="Pfam" id="PF12728">
    <property type="entry name" value="HTH_17"/>
    <property type="match status" value="1"/>
</dbReference>
<gene>
    <name evidence="2" type="ORF">ERS852510_02663</name>
</gene>